<sequence>MPRSEASRYTPISTQKHASKQTATEISRSRWVLWLVAFYSTLVLFSWTVVCLLNYRPVTAASYQKYPNNRSPNPQAPSWIGPISSQPMRAKYDSNERWYKAVQVIQSIVGLLTIPITSAVCSSAVVVYLQWCKSSSKPTITLRQFMVLADKGWTDLSIYPQISTKWARYGTPFLAWALALHLAGAVIAPIQQIFLSTEVVKTPTNITVISQLLDVPNKFDKYGELTRRSTQPKLSVIPMTQKLLESTSAKDIPSQLWTTGIDCTRTGSDLCFQVGSTWADISVLPETFWAQLPNNYSTGLIRQYLPRFNSSTQYDYISSQDFPRGCDAKNGALSLKHSHTLSAPSEDGNKTLNFWGLHACMPGNQLPEPWKNTRDRQDFGEVLYLNITKLKPSDGPIAAANPKFTSVYVRVIVNTTAGYFELPNYMNGQTAGPLLERFPYDTCDSYCDNQGVTTSGKIPKQKRERQDFIPTQANKIEEVINKGPLLTTTLALFGRYSWLETANRFDTLYGFRNRSDDVKSIAGLVPMGKIIRGLQASARDNNEAYDHNGAEINDGALAQTHPLYPDQKGYYESDMFFQITQWLNNFQPWSPDPSTKLTSDQIMADAFNIAVYLANIAWITDTKQIRGEPTLAVSYDQGADSKKPSISLAGIILVSILITFHLVGLFITALYASCLPRWTNALNSFSLLRLGGSISKHLPLEISRNDDRIEALDALPGWIGHGTYDSQSKALANVELGGSGPLRTDEMYKAYDQPAVRSRKPGNVFNRKLRRVQSWFNRKPLS</sequence>
<evidence type="ECO:0000256" key="1">
    <source>
        <dbReference type="SAM" id="Phobius"/>
    </source>
</evidence>
<dbReference type="EMBL" id="JAPQKO010000003">
    <property type="protein sequence ID" value="KAJ5172624.1"/>
    <property type="molecule type" value="Genomic_DNA"/>
</dbReference>
<comment type="caution">
    <text evidence="2">The sequence shown here is derived from an EMBL/GenBank/DDBJ whole genome shotgun (WGS) entry which is preliminary data.</text>
</comment>
<dbReference type="Proteomes" id="UP001146351">
    <property type="component" value="Unassembled WGS sequence"/>
</dbReference>
<evidence type="ECO:0000313" key="2">
    <source>
        <dbReference type="EMBL" id="KAJ5172624.1"/>
    </source>
</evidence>
<organism evidence="2 3">
    <name type="scientific">Penicillium capsulatum</name>
    <dbReference type="NCBI Taxonomy" id="69766"/>
    <lineage>
        <taxon>Eukaryota</taxon>
        <taxon>Fungi</taxon>
        <taxon>Dikarya</taxon>
        <taxon>Ascomycota</taxon>
        <taxon>Pezizomycotina</taxon>
        <taxon>Eurotiomycetes</taxon>
        <taxon>Eurotiomycetidae</taxon>
        <taxon>Eurotiales</taxon>
        <taxon>Aspergillaceae</taxon>
        <taxon>Penicillium</taxon>
    </lineage>
</organism>
<feature type="transmembrane region" description="Helical" evidence="1">
    <location>
        <begin position="648"/>
        <end position="672"/>
    </location>
</feature>
<protein>
    <submittedName>
        <fullName evidence="2">Uncharacterized protein</fullName>
    </submittedName>
</protein>
<feature type="transmembrane region" description="Helical" evidence="1">
    <location>
        <begin position="31"/>
        <end position="55"/>
    </location>
</feature>
<accession>A0A9W9IB87</accession>
<gene>
    <name evidence="2" type="ORF">N7492_005217</name>
</gene>
<keyword evidence="1" id="KW-1133">Transmembrane helix</keyword>
<feature type="transmembrane region" description="Helical" evidence="1">
    <location>
        <begin position="173"/>
        <end position="195"/>
    </location>
</feature>
<keyword evidence="1" id="KW-0472">Membrane</keyword>
<keyword evidence="3" id="KW-1185">Reference proteome</keyword>
<proteinExistence type="predicted"/>
<name>A0A9W9IB87_9EURO</name>
<evidence type="ECO:0000313" key="3">
    <source>
        <dbReference type="Proteomes" id="UP001146351"/>
    </source>
</evidence>
<feature type="transmembrane region" description="Helical" evidence="1">
    <location>
        <begin position="104"/>
        <end position="129"/>
    </location>
</feature>
<dbReference type="AlphaFoldDB" id="A0A9W9IB87"/>
<dbReference type="OrthoDB" id="5381672at2759"/>
<keyword evidence="1" id="KW-0812">Transmembrane</keyword>
<reference evidence="2" key="1">
    <citation type="submission" date="2022-11" db="EMBL/GenBank/DDBJ databases">
        <authorList>
            <person name="Petersen C."/>
        </authorList>
    </citation>
    <scope>NUCLEOTIDE SEQUENCE</scope>
    <source>
        <strain evidence="2">IBT 21917</strain>
    </source>
</reference>
<reference evidence="2" key="2">
    <citation type="journal article" date="2023" name="IMA Fungus">
        <title>Comparative genomic study of the Penicillium genus elucidates a diverse pangenome and 15 lateral gene transfer events.</title>
        <authorList>
            <person name="Petersen C."/>
            <person name="Sorensen T."/>
            <person name="Nielsen M.R."/>
            <person name="Sondergaard T.E."/>
            <person name="Sorensen J.L."/>
            <person name="Fitzpatrick D.A."/>
            <person name="Frisvad J.C."/>
            <person name="Nielsen K.L."/>
        </authorList>
    </citation>
    <scope>NUCLEOTIDE SEQUENCE</scope>
    <source>
        <strain evidence="2">IBT 21917</strain>
    </source>
</reference>